<organism evidence="2 3">
    <name type="scientific">Streptomyces antimycoticus</name>
    <dbReference type="NCBI Taxonomy" id="68175"/>
    <lineage>
        <taxon>Bacteria</taxon>
        <taxon>Bacillati</taxon>
        <taxon>Actinomycetota</taxon>
        <taxon>Actinomycetes</taxon>
        <taxon>Kitasatosporales</taxon>
        <taxon>Streptomycetaceae</taxon>
        <taxon>Streptomyces</taxon>
        <taxon>Streptomyces violaceusniger group</taxon>
    </lineage>
</organism>
<dbReference type="Pfam" id="PF13193">
    <property type="entry name" value="AMP-binding_C"/>
    <property type="match status" value="1"/>
</dbReference>
<dbReference type="Gene3D" id="3.30.300.30">
    <property type="match status" value="1"/>
</dbReference>
<sequence length="42" mass="4853">MIALARRRLAAYKAPRTVRLVASLPRTPTGKLRRHVVRTGRW</sequence>
<dbReference type="InterPro" id="IPR045851">
    <property type="entry name" value="AMP-bd_C_sf"/>
</dbReference>
<evidence type="ECO:0000259" key="1">
    <source>
        <dbReference type="Pfam" id="PF13193"/>
    </source>
</evidence>
<dbReference type="EMBL" id="AP019620">
    <property type="protein sequence ID" value="BBJ38732.1"/>
    <property type="molecule type" value="Genomic_DNA"/>
</dbReference>
<dbReference type="AlphaFoldDB" id="A0A499UEE3"/>
<evidence type="ECO:0000313" key="2">
    <source>
        <dbReference type="EMBL" id="BBJ38732.1"/>
    </source>
</evidence>
<dbReference type="Proteomes" id="UP000463951">
    <property type="component" value="Chromosome"/>
</dbReference>
<proteinExistence type="predicted"/>
<gene>
    <name evidence="2" type="ORF">SSPO_014500</name>
</gene>
<feature type="domain" description="AMP-binding enzyme C-terminal" evidence="1">
    <location>
        <begin position="2"/>
        <end position="31"/>
    </location>
</feature>
<protein>
    <recommendedName>
        <fullName evidence="1">AMP-binding enzyme C-terminal domain-containing protein</fullName>
    </recommendedName>
</protein>
<reference evidence="2 3" key="1">
    <citation type="journal article" date="2020" name="Int. J. Syst. Evol. Microbiol.">
        <title>Reclassification of Streptomyces castelarensis and Streptomyces sporoclivatus as later heterotypic synonyms of Streptomyces antimycoticus.</title>
        <authorList>
            <person name="Komaki H."/>
            <person name="Tamura T."/>
        </authorList>
    </citation>
    <scope>NUCLEOTIDE SEQUENCE [LARGE SCALE GENOMIC DNA]</scope>
    <source>
        <strain evidence="2 3">NBRC 100767</strain>
    </source>
</reference>
<dbReference type="InterPro" id="IPR025110">
    <property type="entry name" value="AMP-bd_C"/>
</dbReference>
<accession>A0A499UEE3</accession>
<evidence type="ECO:0000313" key="3">
    <source>
        <dbReference type="Proteomes" id="UP000463951"/>
    </source>
</evidence>
<name>A0A499UEE3_9ACTN</name>
<dbReference type="SUPFAM" id="SSF56801">
    <property type="entry name" value="Acetyl-CoA synthetase-like"/>
    <property type="match status" value="1"/>
</dbReference>